<feature type="compositionally biased region" description="Low complexity" evidence="1">
    <location>
        <begin position="43"/>
        <end position="53"/>
    </location>
</feature>
<keyword evidence="3" id="KW-1185">Reference proteome</keyword>
<proteinExistence type="predicted"/>
<evidence type="ECO:0000256" key="1">
    <source>
        <dbReference type="SAM" id="MobiDB-lite"/>
    </source>
</evidence>
<dbReference type="EMBL" id="AZIL01002134">
    <property type="protein sequence ID" value="EWM22593.1"/>
    <property type="molecule type" value="Genomic_DNA"/>
</dbReference>
<dbReference type="AlphaFoldDB" id="W7TGF0"/>
<comment type="caution">
    <text evidence="2">The sequence shown here is derived from an EMBL/GenBank/DDBJ whole genome shotgun (WGS) entry which is preliminary data.</text>
</comment>
<sequence>PPPPSSPASHPAAASAGLGPSQADDGEGGVQGALRSAPPPASPLLSSSPPSEEAAPEEGVESFPFPSFLDLESAYPLLDNARPAADKPGATPRTSTPAPSVGGGNASSQSRRASSVGAKA</sequence>
<protein>
    <submittedName>
        <fullName evidence="2">Uncharacterized protein</fullName>
    </submittedName>
</protein>
<dbReference type="Proteomes" id="UP000019335">
    <property type="component" value="Unassembled WGS sequence"/>
</dbReference>
<feature type="region of interest" description="Disordered" evidence="1">
    <location>
        <begin position="79"/>
        <end position="120"/>
    </location>
</feature>
<organism evidence="2 3">
    <name type="scientific">Nannochloropsis gaditana</name>
    <dbReference type="NCBI Taxonomy" id="72520"/>
    <lineage>
        <taxon>Eukaryota</taxon>
        <taxon>Sar</taxon>
        <taxon>Stramenopiles</taxon>
        <taxon>Ochrophyta</taxon>
        <taxon>Eustigmatophyceae</taxon>
        <taxon>Eustigmatales</taxon>
        <taxon>Monodopsidaceae</taxon>
        <taxon>Nannochloropsis</taxon>
    </lineage>
</organism>
<feature type="compositionally biased region" description="Low complexity" evidence="1">
    <location>
        <begin position="7"/>
        <end position="21"/>
    </location>
</feature>
<feature type="region of interest" description="Disordered" evidence="1">
    <location>
        <begin position="1"/>
        <end position="67"/>
    </location>
</feature>
<evidence type="ECO:0000313" key="2">
    <source>
        <dbReference type="EMBL" id="EWM22593.1"/>
    </source>
</evidence>
<feature type="non-terminal residue" evidence="2">
    <location>
        <position position="1"/>
    </location>
</feature>
<reference evidence="2 3" key="1">
    <citation type="journal article" date="2014" name="Mol. Plant">
        <title>Chromosome Scale Genome Assembly and Transcriptome Profiling of Nannochloropsis gaditana in Nitrogen Depletion.</title>
        <authorList>
            <person name="Corteggiani Carpinelli E."/>
            <person name="Telatin A."/>
            <person name="Vitulo N."/>
            <person name="Forcato C."/>
            <person name="D'Angelo M."/>
            <person name="Schiavon R."/>
            <person name="Vezzi A."/>
            <person name="Giacometti G.M."/>
            <person name="Morosinotto T."/>
            <person name="Valle G."/>
        </authorList>
    </citation>
    <scope>NUCLEOTIDE SEQUENCE [LARGE SCALE GENOMIC DNA]</scope>
    <source>
        <strain evidence="2 3">B-31</strain>
    </source>
</reference>
<name>W7TGF0_9STRA</name>
<accession>W7TGF0</accession>
<evidence type="ECO:0000313" key="3">
    <source>
        <dbReference type="Proteomes" id="UP000019335"/>
    </source>
</evidence>
<gene>
    <name evidence="2" type="ORF">Naga_100126g27</name>
</gene>